<dbReference type="InterPro" id="IPR038352">
    <property type="entry name" value="Imelysin_sf"/>
</dbReference>
<dbReference type="InterPro" id="IPR009056">
    <property type="entry name" value="Cyt_c-like_dom"/>
</dbReference>
<dbReference type="Pfam" id="PF03150">
    <property type="entry name" value="CCP_MauG"/>
    <property type="match status" value="1"/>
</dbReference>
<evidence type="ECO:0000256" key="4">
    <source>
        <dbReference type="ARBA" id="ARBA00022729"/>
    </source>
</evidence>
<keyword evidence="8" id="KW-1133">Transmembrane helix</keyword>
<dbReference type="PROSITE" id="PS51007">
    <property type="entry name" value="CYTC"/>
    <property type="match status" value="2"/>
</dbReference>
<evidence type="ECO:0000313" key="10">
    <source>
        <dbReference type="EMBL" id="MET6997082.1"/>
    </source>
</evidence>
<evidence type="ECO:0000256" key="2">
    <source>
        <dbReference type="ARBA" id="ARBA00022617"/>
    </source>
</evidence>
<evidence type="ECO:0000256" key="6">
    <source>
        <dbReference type="ARBA" id="ARBA00023004"/>
    </source>
</evidence>
<keyword evidence="10" id="KW-0575">Peroxidase</keyword>
<evidence type="ECO:0000256" key="3">
    <source>
        <dbReference type="ARBA" id="ARBA00022723"/>
    </source>
</evidence>
<evidence type="ECO:0000313" key="11">
    <source>
        <dbReference type="Proteomes" id="UP001549749"/>
    </source>
</evidence>
<dbReference type="InterPro" id="IPR051395">
    <property type="entry name" value="Cytochrome_c_Peroxidase/MauG"/>
</dbReference>
<dbReference type="Proteomes" id="UP001549749">
    <property type="component" value="Unassembled WGS sequence"/>
</dbReference>
<comment type="subcellular location">
    <subcellularLocation>
        <location evidence="1">Cell envelope</location>
    </subcellularLocation>
</comment>
<keyword evidence="8" id="KW-0472">Membrane</keyword>
<dbReference type="InterPro" id="IPR004852">
    <property type="entry name" value="Di-haem_cyt_c_peroxidsae"/>
</dbReference>
<evidence type="ECO:0000259" key="9">
    <source>
        <dbReference type="PROSITE" id="PS51007"/>
    </source>
</evidence>
<protein>
    <submittedName>
        <fullName evidence="10">Cytochrome c peroxidase</fullName>
        <ecNumber evidence="10">1.11.1.5</ecNumber>
    </submittedName>
</protein>
<accession>A0ABV2T224</accession>
<sequence length="620" mass="68375">MQQYTPKKQFYAIRLITGFLVVVSCLVGLLSLSYPSSSAIGLAPTIAYYKTAAQDFATTTTRLQEALTAMDAKDPQSIHQAQETLKQCRLAYKHIEFFQEYFFPSAAIIYNGPAKVEVEEPYMEFHTPVGLQVIEALLFEKDVAAQQSALLQEVAVVQSSAQDLQAQLYGFTADDQQILESIRLELIRIYTLGLTGFDAPLLKSGVTESYEALQSMQQVLIPYVAQPTRYADSVTHYMNSSLQYLAAGTDFDTFDRLHFLTRHALPLQQYIGLLIREMQLELNTTDHVLNYDAPHLFSPGAINSHAFPNTGITPNASLVTLGKTLFHETALSGNNKVSCATCHQPAKHFTDGLATSVAFDGQSHVKRNAPTLLYAGLQHGQFWDARASSMEEQVKTVMLNPLEMNGNTTNTIRQLTGNQQYLKFFREAFPPAGDSLITLDKIAAAIAGYVRTLQPFNSAFDKYIAGNTTALSQQQINGFNLFMGKAQCGTCHFAPLFNGLVPPLYQLTELEVLGTPGNDQLNQPVADNDNGRYDIFPIEYYEQAFKTPTVRNVTATAPYMHNGAFATLEGVMDFYNKGGGLGLGLSVKHQTLSALPLNLSAQEIADVVSFLHALEDEGPY</sequence>
<dbReference type="InterPro" id="IPR036909">
    <property type="entry name" value="Cyt_c-like_dom_sf"/>
</dbReference>
<evidence type="ECO:0000256" key="5">
    <source>
        <dbReference type="ARBA" id="ARBA00023002"/>
    </source>
</evidence>
<dbReference type="PANTHER" id="PTHR30600:SF10">
    <property type="entry name" value="BLL6722 PROTEIN"/>
    <property type="match status" value="1"/>
</dbReference>
<feature type="domain" description="Cytochrome c" evidence="9">
    <location>
        <begin position="473"/>
        <end position="615"/>
    </location>
</feature>
<dbReference type="Gene3D" id="1.20.1420.20">
    <property type="entry name" value="M75 peptidase, HXXE motif"/>
    <property type="match status" value="1"/>
</dbReference>
<keyword evidence="5 10" id="KW-0560">Oxidoreductase</keyword>
<feature type="transmembrane region" description="Helical" evidence="8">
    <location>
        <begin position="12"/>
        <end position="34"/>
    </location>
</feature>
<keyword evidence="6 7" id="KW-0408">Iron</keyword>
<evidence type="ECO:0000256" key="7">
    <source>
        <dbReference type="PROSITE-ProRule" id="PRU00433"/>
    </source>
</evidence>
<organism evidence="10 11">
    <name type="scientific">Chitinophaga defluvii</name>
    <dbReference type="NCBI Taxonomy" id="3163343"/>
    <lineage>
        <taxon>Bacteria</taxon>
        <taxon>Pseudomonadati</taxon>
        <taxon>Bacteroidota</taxon>
        <taxon>Chitinophagia</taxon>
        <taxon>Chitinophagales</taxon>
        <taxon>Chitinophagaceae</taxon>
        <taxon>Chitinophaga</taxon>
    </lineage>
</organism>
<keyword evidence="3 7" id="KW-0479">Metal-binding</keyword>
<keyword evidence="2 7" id="KW-0349">Heme</keyword>
<keyword evidence="4" id="KW-0732">Signal</keyword>
<evidence type="ECO:0000256" key="8">
    <source>
        <dbReference type="SAM" id="Phobius"/>
    </source>
</evidence>
<dbReference type="EMBL" id="JBEXAC010000001">
    <property type="protein sequence ID" value="MET6997082.1"/>
    <property type="molecule type" value="Genomic_DNA"/>
</dbReference>
<dbReference type="Gene3D" id="1.10.760.10">
    <property type="entry name" value="Cytochrome c-like domain"/>
    <property type="match status" value="2"/>
</dbReference>
<dbReference type="PANTHER" id="PTHR30600">
    <property type="entry name" value="CYTOCHROME C PEROXIDASE-RELATED"/>
    <property type="match status" value="1"/>
</dbReference>
<gene>
    <name evidence="10" type="ORF">ABR189_06865</name>
</gene>
<keyword evidence="11" id="KW-1185">Reference proteome</keyword>
<proteinExistence type="predicted"/>
<dbReference type="PROSITE" id="PS51257">
    <property type="entry name" value="PROKAR_LIPOPROTEIN"/>
    <property type="match status" value="1"/>
</dbReference>
<dbReference type="SUPFAM" id="SSF46626">
    <property type="entry name" value="Cytochrome c"/>
    <property type="match status" value="2"/>
</dbReference>
<name>A0ABV2T224_9BACT</name>
<dbReference type="GO" id="GO:0004130">
    <property type="term" value="F:cytochrome-c peroxidase activity"/>
    <property type="evidence" value="ECO:0007669"/>
    <property type="project" value="UniProtKB-EC"/>
</dbReference>
<dbReference type="RefSeq" id="WP_354659722.1">
    <property type="nucleotide sequence ID" value="NZ_JBEXAC010000001.1"/>
</dbReference>
<evidence type="ECO:0000256" key="1">
    <source>
        <dbReference type="ARBA" id="ARBA00004196"/>
    </source>
</evidence>
<reference evidence="10 11" key="1">
    <citation type="submission" date="2024-06" db="EMBL/GenBank/DDBJ databases">
        <title>Chitinophaga defluvii sp. nov., isolated from municipal sewage.</title>
        <authorList>
            <person name="Zhang L."/>
        </authorList>
    </citation>
    <scope>NUCLEOTIDE SEQUENCE [LARGE SCALE GENOMIC DNA]</scope>
    <source>
        <strain evidence="10 11">H8</strain>
    </source>
</reference>
<dbReference type="EC" id="1.11.1.5" evidence="10"/>
<comment type="caution">
    <text evidence="10">The sequence shown here is derived from an EMBL/GenBank/DDBJ whole genome shotgun (WGS) entry which is preliminary data.</text>
</comment>
<keyword evidence="8" id="KW-0812">Transmembrane</keyword>
<feature type="domain" description="Cytochrome c" evidence="9">
    <location>
        <begin position="317"/>
        <end position="454"/>
    </location>
</feature>